<proteinExistence type="inferred from homology"/>
<accession>A0A7I9WM17</accession>
<reference evidence="3 4" key="1">
    <citation type="journal article" date="2019" name="Emerg. Microbes Infect.">
        <title>Comprehensive subspecies identification of 175 nontuberculous mycobacteria species based on 7547 genomic profiles.</title>
        <authorList>
            <person name="Matsumoto Y."/>
            <person name="Kinjo T."/>
            <person name="Motooka D."/>
            <person name="Nabeya D."/>
            <person name="Jung N."/>
            <person name="Uechi K."/>
            <person name="Horii T."/>
            <person name="Iida T."/>
            <person name="Fujita J."/>
            <person name="Nakamura S."/>
        </authorList>
    </citation>
    <scope>NUCLEOTIDE SEQUENCE [LARGE SCALE GENOMIC DNA]</scope>
    <source>
        <strain evidence="3 4">JCM 13392</strain>
    </source>
</reference>
<dbReference type="InterPro" id="IPR002347">
    <property type="entry name" value="SDR_fam"/>
</dbReference>
<keyword evidence="4" id="KW-1185">Reference proteome</keyword>
<evidence type="ECO:0000313" key="4">
    <source>
        <dbReference type="Proteomes" id="UP000465241"/>
    </source>
</evidence>
<dbReference type="Proteomes" id="UP000465241">
    <property type="component" value="Unassembled WGS sequence"/>
</dbReference>
<dbReference type="GO" id="GO:0016616">
    <property type="term" value="F:oxidoreductase activity, acting on the CH-OH group of donors, NAD or NADP as acceptor"/>
    <property type="evidence" value="ECO:0007669"/>
    <property type="project" value="TreeGrafter"/>
</dbReference>
<dbReference type="InterPro" id="IPR036291">
    <property type="entry name" value="NAD(P)-bd_dom_sf"/>
</dbReference>
<dbReference type="PANTHER" id="PTHR42760:SF133">
    <property type="entry name" value="3-OXOACYL-[ACYL-CARRIER-PROTEIN] REDUCTASE"/>
    <property type="match status" value="1"/>
</dbReference>
<dbReference type="PRINTS" id="PR00080">
    <property type="entry name" value="SDRFAMILY"/>
</dbReference>
<comment type="similarity">
    <text evidence="1">Belongs to the short-chain dehydrogenases/reductases (SDR) family.</text>
</comment>
<dbReference type="SUPFAM" id="SSF51735">
    <property type="entry name" value="NAD(P)-binding Rossmann-fold domains"/>
    <property type="match status" value="1"/>
</dbReference>
<dbReference type="AlphaFoldDB" id="A0A7I9WM17"/>
<dbReference type="Pfam" id="PF13561">
    <property type="entry name" value="adh_short_C2"/>
    <property type="match status" value="1"/>
</dbReference>
<protein>
    <submittedName>
        <fullName evidence="3">Dehydrogenase</fullName>
    </submittedName>
</protein>
<keyword evidence="2" id="KW-0560">Oxidoreductase</keyword>
<comment type="caution">
    <text evidence="3">The sequence shown here is derived from an EMBL/GenBank/DDBJ whole genome shotgun (WGS) entry which is preliminary data.</text>
</comment>
<dbReference type="EMBL" id="BLKT01000003">
    <property type="protein sequence ID" value="GFG58772.1"/>
    <property type="molecule type" value="Genomic_DNA"/>
</dbReference>
<evidence type="ECO:0000313" key="3">
    <source>
        <dbReference type="EMBL" id="GFG58772.1"/>
    </source>
</evidence>
<dbReference type="FunFam" id="3.40.50.720:FF:000084">
    <property type="entry name" value="Short-chain dehydrogenase reductase"/>
    <property type="match status" value="1"/>
</dbReference>
<evidence type="ECO:0000256" key="2">
    <source>
        <dbReference type="ARBA" id="ARBA00023002"/>
    </source>
</evidence>
<dbReference type="CDD" id="cd05233">
    <property type="entry name" value="SDR_c"/>
    <property type="match status" value="1"/>
</dbReference>
<gene>
    <name evidence="3" type="ORF">MMUR_29080</name>
</gene>
<sequence length="257" mass="26604">MPDYSGRHAVVTGAGSGNGRAIAELLLSRGAKVALFDIAPGAMPTIVERFPEASTVITDVSDPGSVTAAFEQVEKALGHLDLVVNNAGIVRGTAFPELTLAEWNEVFAVNSTGPFLVSQAALPLLRAGADARGASATSAIVNITSIEAHIVISSSGDPQVHYNASKGALLQLTRATAVAAALDRVRVNAVAPGLIQTPFTEAALANPAVRDFYLERTPLGRVGTALDVAYAVSFLGSDEASWITGTTVFVDGGWMVY</sequence>
<name>A0A7I9WM17_9MYCO</name>
<evidence type="ECO:0000256" key="1">
    <source>
        <dbReference type="ARBA" id="ARBA00006484"/>
    </source>
</evidence>
<dbReference type="PANTHER" id="PTHR42760">
    <property type="entry name" value="SHORT-CHAIN DEHYDROGENASES/REDUCTASES FAMILY MEMBER"/>
    <property type="match status" value="1"/>
</dbReference>
<dbReference type="Gene3D" id="3.40.50.720">
    <property type="entry name" value="NAD(P)-binding Rossmann-like Domain"/>
    <property type="match status" value="1"/>
</dbReference>
<dbReference type="RefSeq" id="WP_193489510.1">
    <property type="nucleotide sequence ID" value="NZ_BAAAMC010000008.1"/>
</dbReference>
<dbReference type="PRINTS" id="PR00081">
    <property type="entry name" value="GDHRDH"/>
</dbReference>
<organism evidence="3 4">
    <name type="scientific">Mycolicibacterium murale</name>
    <dbReference type="NCBI Taxonomy" id="182220"/>
    <lineage>
        <taxon>Bacteria</taxon>
        <taxon>Bacillati</taxon>
        <taxon>Actinomycetota</taxon>
        <taxon>Actinomycetes</taxon>
        <taxon>Mycobacteriales</taxon>
        <taxon>Mycobacteriaceae</taxon>
        <taxon>Mycolicibacterium</taxon>
    </lineage>
</organism>